<evidence type="ECO:0000259" key="11">
    <source>
        <dbReference type="Pfam" id="PF18317"/>
    </source>
</evidence>
<dbReference type="Pfam" id="PF18317">
    <property type="entry name" value="SDH_C"/>
    <property type="match status" value="1"/>
</dbReference>
<comment type="caution">
    <text evidence="12">The sequence shown here is derived from an EMBL/GenBank/DDBJ whole genome shotgun (WGS) entry which is preliminary data.</text>
</comment>
<feature type="binding site" evidence="8">
    <location>
        <begin position="21"/>
        <end position="23"/>
    </location>
    <ligand>
        <name>shikimate</name>
        <dbReference type="ChEBI" id="CHEBI:36208"/>
    </ligand>
</feature>
<dbReference type="GO" id="GO:0019632">
    <property type="term" value="P:shikimate metabolic process"/>
    <property type="evidence" value="ECO:0007669"/>
    <property type="project" value="InterPro"/>
</dbReference>
<evidence type="ECO:0000256" key="2">
    <source>
        <dbReference type="ARBA" id="ARBA00012962"/>
    </source>
</evidence>
<dbReference type="InterPro" id="IPR046346">
    <property type="entry name" value="Aminoacid_DH-like_N_sf"/>
</dbReference>
<dbReference type="Pfam" id="PF08501">
    <property type="entry name" value="Shikimate_dh_N"/>
    <property type="match status" value="1"/>
</dbReference>
<dbReference type="InterPro" id="IPR036291">
    <property type="entry name" value="NAD(P)-bd_dom_sf"/>
</dbReference>
<sequence length="296" mass="30868">MIHIDGTVRVCGLFGDPVAHSFSPAMHNAGFRELGLNWAYIPFRVTADNLAAAVDGVRALGMAGVNITVPHKQAVLGCLDHITEEAALIGAVNTVVNRQGLLWGYNTDGPGFIRALAEDAGFSVSGRRALILGAGGAARAVAVSLALAGASGIIIANRSPGKARELAELVRSKTGCPAGVLGTYPQPGSGSAPEKEWQEAVGGSALVVQTTTLGMHPNQDTLPPFPYHLLGPGHLAVDLVYNPRQTLFLKRCAGRGAGVSSGLGMLLYQGVQAFEMWTGVRAPVERMRKILKGCVS</sequence>
<feature type="binding site" evidence="8">
    <location>
        <position position="269"/>
    </location>
    <ligand>
        <name>shikimate</name>
        <dbReference type="ChEBI" id="CHEBI:36208"/>
    </ligand>
</feature>
<keyword evidence="13" id="KW-1185">Reference proteome</keyword>
<reference evidence="13" key="1">
    <citation type="submission" date="2018-02" db="EMBL/GenBank/DDBJ databases">
        <title>Genome sequence of Desulfocucumis palustris strain NAW-5.</title>
        <authorList>
            <person name="Watanabe M."/>
            <person name="Kojima H."/>
            <person name="Fukui M."/>
        </authorList>
    </citation>
    <scope>NUCLEOTIDE SEQUENCE [LARGE SCALE GENOMIC DNA]</scope>
    <source>
        <strain evidence="13">NAW-5</strain>
    </source>
</reference>
<dbReference type="InterPro" id="IPR011342">
    <property type="entry name" value="Shikimate_DH"/>
</dbReference>
<comment type="pathway">
    <text evidence="1 8">Metabolic intermediate biosynthesis; chorismate biosynthesis; chorismate from D-erythrose 4-phosphate and phosphoenolpyruvate: step 4/7.</text>
</comment>
<gene>
    <name evidence="8" type="primary">aroE</name>
    <name evidence="12" type="ORF">DCCM_3319</name>
</gene>
<dbReference type="RefSeq" id="WP_104372496.1">
    <property type="nucleotide sequence ID" value="NZ_BFAV01000130.1"/>
</dbReference>
<keyword evidence="3 8" id="KW-0028">Amino-acid biosynthesis</keyword>
<dbReference type="GO" id="GO:0050661">
    <property type="term" value="F:NADP binding"/>
    <property type="evidence" value="ECO:0007669"/>
    <property type="project" value="InterPro"/>
</dbReference>
<feature type="binding site" evidence="8">
    <location>
        <position position="108"/>
    </location>
    <ligand>
        <name>shikimate</name>
        <dbReference type="ChEBI" id="CHEBI:36208"/>
    </ligand>
</feature>
<keyword evidence="4 8" id="KW-0521">NADP</keyword>
<evidence type="ECO:0000256" key="7">
    <source>
        <dbReference type="ARBA" id="ARBA00049442"/>
    </source>
</evidence>
<dbReference type="Gene3D" id="3.40.50.10860">
    <property type="entry name" value="Leucine Dehydrogenase, chain A, domain 1"/>
    <property type="match status" value="1"/>
</dbReference>
<evidence type="ECO:0000256" key="3">
    <source>
        <dbReference type="ARBA" id="ARBA00022605"/>
    </source>
</evidence>
<dbReference type="PANTHER" id="PTHR21089:SF1">
    <property type="entry name" value="BIFUNCTIONAL 3-DEHYDROQUINATE DEHYDRATASE_SHIKIMATE DEHYDROGENASE, CHLOROPLASTIC"/>
    <property type="match status" value="1"/>
</dbReference>
<dbReference type="OrthoDB" id="9792692at2"/>
<comment type="subunit">
    <text evidence="8">Homodimer.</text>
</comment>
<dbReference type="UniPathway" id="UPA00053">
    <property type="reaction ID" value="UER00087"/>
</dbReference>
<organism evidence="12 13">
    <name type="scientific">Desulfocucumis palustris</name>
    <dbReference type="NCBI Taxonomy" id="1898651"/>
    <lineage>
        <taxon>Bacteria</taxon>
        <taxon>Bacillati</taxon>
        <taxon>Bacillota</taxon>
        <taxon>Clostridia</taxon>
        <taxon>Eubacteriales</taxon>
        <taxon>Desulfocucumaceae</taxon>
        <taxon>Desulfocucumis</taxon>
    </lineage>
</organism>
<evidence type="ECO:0000256" key="5">
    <source>
        <dbReference type="ARBA" id="ARBA00023002"/>
    </source>
</evidence>
<evidence type="ECO:0000259" key="10">
    <source>
        <dbReference type="Pfam" id="PF08501"/>
    </source>
</evidence>
<evidence type="ECO:0000256" key="6">
    <source>
        <dbReference type="ARBA" id="ARBA00023141"/>
    </source>
</evidence>
<feature type="domain" description="Shikimate dehydrogenase substrate binding N-terminal" evidence="10">
    <location>
        <begin position="13"/>
        <end position="95"/>
    </location>
</feature>
<feature type="active site" description="Proton acceptor" evidence="8">
    <location>
        <position position="72"/>
    </location>
</feature>
<dbReference type="NCBIfam" id="NF001319">
    <property type="entry name" value="PRK00258.3-3"/>
    <property type="match status" value="1"/>
</dbReference>
<dbReference type="HAMAP" id="MF_00222">
    <property type="entry name" value="Shikimate_DH_AroE"/>
    <property type="match status" value="1"/>
</dbReference>
<protein>
    <recommendedName>
        <fullName evidence="2 8">Shikimate dehydrogenase (NADP(+))</fullName>
        <shortName evidence="8">SDH</shortName>
        <ecNumber evidence="2 8">1.1.1.25</ecNumber>
    </recommendedName>
</protein>
<dbReference type="GO" id="GO:0009073">
    <property type="term" value="P:aromatic amino acid family biosynthetic process"/>
    <property type="evidence" value="ECO:0007669"/>
    <property type="project" value="UniProtKB-KW"/>
</dbReference>
<dbReference type="InterPro" id="IPR041121">
    <property type="entry name" value="SDH_C"/>
</dbReference>
<feature type="domain" description="SDH C-terminal" evidence="11">
    <location>
        <begin position="262"/>
        <end position="291"/>
    </location>
</feature>
<keyword evidence="6 8" id="KW-0057">Aromatic amino acid biosynthesis</keyword>
<evidence type="ECO:0000256" key="1">
    <source>
        <dbReference type="ARBA" id="ARBA00004871"/>
    </source>
</evidence>
<evidence type="ECO:0000313" key="13">
    <source>
        <dbReference type="Proteomes" id="UP000239549"/>
    </source>
</evidence>
<comment type="caution">
    <text evidence="8">Lacks conserved residue(s) required for the propagation of feature annotation.</text>
</comment>
<evidence type="ECO:0000313" key="12">
    <source>
        <dbReference type="EMBL" id="GBF34207.1"/>
    </source>
</evidence>
<dbReference type="InterPro" id="IPR013708">
    <property type="entry name" value="Shikimate_DH-bd_N"/>
</dbReference>
<dbReference type="NCBIfam" id="TIGR00507">
    <property type="entry name" value="aroE"/>
    <property type="match status" value="1"/>
</dbReference>
<dbReference type="Pfam" id="PF01488">
    <property type="entry name" value="Shikimate_DH"/>
    <property type="match status" value="1"/>
</dbReference>
<dbReference type="Gene3D" id="3.40.50.720">
    <property type="entry name" value="NAD(P)-binding Rossmann-like Domain"/>
    <property type="match status" value="1"/>
</dbReference>
<dbReference type="PANTHER" id="PTHR21089">
    <property type="entry name" value="SHIKIMATE DEHYDROGENASE"/>
    <property type="match status" value="1"/>
</dbReference>
<keyword evidence="5 8" id="KW-0560">Oxidoreductase</keyword>
<feature type="binding site" evidence="8">
    <location>
        <begin position="133"/>
        <end position="137"/>
    </location>
    <ligand>
        <name>NADP(+)</name>
        <dbReference type="ChEBI" id="CHEBI:58349"/>
    </ligand>
</feature>
<dbReference type="EMBL" id="BFAV01000130">
    <property type="protein sequence ID" value="GBF34207.1"/>
    <property type="molecule type" value="Genomic_DNA"/>
</dbReference>
<dbReference type="AlphaFoldDB" id="A0A2L2XCY6"/>
<dbReference type="GO" id="GO:0009423">
    <property type="term" value="P:chorismate biosynthetic process"/>
    <property type="evidence" value="ECO:0007669"/>
    <property type="project" value="UniProtKB-UniRule"/>
</dbReference>
<evidence type="ECO:0000259" key="9">
    <source>
        <dbReference type="Pfam" id="PF01488"/>
    </source>
</evidence>
<feature type="binding site" evidence="8">
    <location>
        <position position="93"/>
    </location>
    <ligand>
        <name>shikimate</name>
        <dbReference type="ChEBI" id="CHEBI:36208"/>
    </ligand>
</feature>
<dbReference type="EC" id="1.1.1.25" evidence="2 8"/>
<feature type="binding site" evidence="8">
    <location>
        <position position="239"/>
    </location>
    <ligand>
        <name>NADP(+)</name>
        <dbReference type="ChEBI" id="CHEBI:58349"/>
    </ligand>
</feature>
<proteinExistence type="inferred from homology"/>
<dbReference type="GO" id="GO:0005829">
    <property type="term" value="C:cytosol"/>
    <property type="evidence" value="ECO:0007669"/>
    <property type="project" value="TreeGrafter"/>
</dbReference>
<comment type="function">
    <text evidence="8">Involved in the biosynthesis of the chorismate, which leads to the biosynthesis of aromatic amino acids. Catalyzes the reversible NADPH linked reduction of 3-dehydroshikimate (DHSA) to yield shikimate (SA).</text>
</comment>
<feature type="binding site" evidence="8">
    <location>
        <position position="68"/>
    </location>
    <ligand>
        <name>shikimate</name>
        <dbReference type="ChEBI" id="CHEBI:36208"/>
    </ligand>
</feature>
<dbReference type="Proteomes" id="UP000239549">
    <property type="component" value="Unassembled WGS sequence"/>
</dbReference>
<dbReference type="SUPFAM" id="SSF51735">
    <property type="entry name" value="NAD(P)-binding Rossmann-fold domains"/>
    <property type="match status" value="1"/>
</dbReference>
<dbReference type="SUPFAM" id="SSF53223">
    <property type="entry name" value="Aminoacid dehydrogenase-like, N-terminal domain"/>
    <property type="match status" value="1"/>
</dbReference>
<dbReference type="CDD" id="cd01065">
    <property type="entry name" value="NAD_bind_Shikimate_DH"/>
    <property type="match status" value="1"/>
</dbReference>
<feature type="binding site" evidence="8">
    <location>
        <position position="84"/>
    </location>
    <ligand>
        <name>NADP(+)</name>
        <dbReference type="ChEBI" id="CHEBI:58349"/>
    </ligand>
</feature>
<comment type="catalytic activity">
    <reaction evidence="7 8">
        <text>shikimate + NADP(+) = 3-dehydroshikimate + NADPH + H(+)</text>
        <dbReference type="Rhea" id="RHEA:17737"/>
        <dbReference type="ChEBI" id="CHEBI:15378"/>
        <dbReference type="ChEBI" id="CHEBI:16630"/>
        <dbReference type="ChEBI" id="CHEBI:36208"/>
        <dbReference type="ChEBI" id="CHEBI:57783"/>
        <dbReference type="ChEBI" id="CHEBI:58349"/>
        <dbReference type="EC" id="1.1.1.25"/>
    </reaction>
</comment>
<dbReference type="InterPro" id="IPR022893">
    <property type="entry name" value="Shikimate_DH_fam"/>
</dbReference>
<evidence type="ECO:0000256" key="4">
    <source>
        <dbReference type="ARBA" id="ARBA00022857"/>
    </source>
</evidence>
<feature type="binding site" evidence="8">
    <location>
        <position position="262"/>
    </location>
    <ligand>
        <name>NADP(+)</name>
        <dbReference type="ChEBI" id="CHEBI:58349"/>
    </ligand>
</feature>
<accession>A0A2L2XCY6</accession>
<dbReference type="InterPro" id="IPR006151">
    <property type="entry name" value="Shikm_DH/Glu-tRNA_Rdtase"/>
</dbReference>
<dbReference type="GO" id="GO:0008652">
    <property type="term" value="P:amino acid biosynthetic process"/>
    <property type="evidence" value="ECO:0007669"/>
    <property type="project" value="UniProtKB-KW"/>
</dbReference>
<feature type="domain" description="Quinate/shikimate 5-dehydrogenase/glutamyl-tRNA reductase" evidence="9">
    <location>
        <begin position="117"/>
        <end position="172"/>
    </location>
</feature>
<comment type="similarity">
    <text evidence="8">Belongs to the shikimate dehydrogenase family.</text>
</comment>
<feature type="binding site" evidence="8">
    <location>
        <position position="241"/>
    </location>
    <ligand>
        <name>shikimate</name>
        <dbReference type="ChEBI" id="CHEBI:36208"/>
    </ligand>
</feature>
<dbReference type="GO" id="GO:0004764">
    <property type="term" value="F:shikimate 3-dehydrogenase (NADP+) activity"/>
    <property type="evidence" value="ECO:0007669"/>
    <property type="project" value="UniProtKB-UniRule"/>
</dbReference>
<name>A0A2L2XCY6_9FIRM</name>
<evidence type="ECO:0000256" key="8">
    <source>
        <dbReference type="HAMAP-Rule" id="MF_00222"/>
    </source>
</evidence>